<evidence type="ECO:0000313" key="3">
    <source>
        <dbReference type="Proteomes" id="UP000320390"/>
    </source>
</evidence>
<feature type="domain" description="AB hydrolase-1" evidence="1">
    <location>
        <begin position="13"/>
        <end position="222"/>
    </location>
</feature>
<keyword evidence="3" id="KW-1185">Reference proteome</keyword>
<dbReference type="AlphaFoldDB" id="A0A518EXU5"/>
<proteinExistence type="predicted"/>
<evidence type="ECO:0000259" key="1">
    <source>
        <dbReference type="Pfam" id="PF12697"/>
    </source>
</evidence>
<name>A0A518EXU5_9BACT</name>
<gene>
    <name evidence="2" type="ORF">Poly30_44690</name>
</gene>
<accession>A0A518EXU5</accession>
<dbReference type="Proteomes" id="UP000320390">
    <property type="component" value="Chromosome"/>
</dbReference>
<dbReference type="GO" id="GO:0016787">
    <property type="term" value="F:hydrolase activity"/>
    <property type="evidence" value="ECO:0007669"/>
    <property type="project" value="UniProtKB-KW"/>
</dbReference>
<keyword evidence="2" id="KW-0378">Hydrolase</keyword>
<evidence type="ECO:0000313" key="2">
    <source>
        <dbReference type="EMBL" id="QDV08914.1"/>
    </source>
</evidence>
<dbReference type="InterPro" id="IPR029058">
    <property type="entry name" value="AB_hydrolase_fold"/>
</dbReference>
<dbReference type="OrthoDB" id="211846at2"/>
<dbReference type="EMBL" id="CP036434">
    <property type="protein sequence ID" value="QDV08914.1"/>
    <property type="molecule type" value="Genomic_DNA"/>
</dbReference>
<protein>
    <submittedName>
        <fullName evidence="2">Alpha/beta hydrolase family protein</fullName>
    </submittedName>
</protein>
<sequence length="233" mass="25514">MVPIASTPEPPTLVLLPGLDGTRFLFEPFLRAWGSEAMVVTYPTTLPSDYDTLLPLVLAALPKGRDFVLLGWSFSGPLALMAAATRPERLKGVVLCASFVEKPLPWVPVFARHFTWPVLFGFTGSLAIAKTALAGYGSKEVNALIGRAHDAVPSAVMAARVREVLTVDVRDELVQCPVPVLYLEAARDRIVPRRNLERIQQMRPDVLVRTIPGPHIALAIHPIEAAEAIRRFP</sequence>
<dbReference type="Gene3D" id="3.40.50.1820">
    <property type="entry name" value="alpha/beta hydrolase"/>
    <property type="match status" value="1"/>
</dbReference>
<organism evidence="2 3">
    <name type="scientific">Saltatorellus ferox</name>
    <dbReference type="NCBI Taxonomy" id="2528018"/>
    <lineage>
        <taxon>Bacteria</taxon>
        <taxon>Pseudomonadati</taxon>
        <taxon>Planctomycetota</taxon>
        <taxon>Planctomycetia</taxon>
        <taxon>Planctomycetia incertae sedis</taxon>
        <taxon>Saltatorellus</taxon>
    </lineage>
</organism>
<dbReference type="InterPro" id="IPR000073">
    <property type="entry name" value="AB_hydrolase_1"/>
</dbReference>
<dbReference type="RefSeq" id="WP_145202387.1">
    <property type="nucleotide sequence ID" value="NZ_CP036434.1"/>
</dbReference>
<reference evidence="2 3" key="1">
    <citation type="submission" date="2019-02" db="EMBL/GenBank/DDBJ databases">
        <title>Deep-cultivation of Planctomycetes and their phenomic and genomic characterization uncovers novel biology.</title>
        <authorList>
            <person name="Wiegand S."/>
            <person name="Jogler M."/>
            <person name="Boedeker C."/>
            <person name="Pinto D."/>
            <person name="Vollmers J."/>
            <person name="Rivas-Marin E."/>
            <person name="Kohn T."/>
            <person name="Peeters S.H."/>
            <person name="Heuer A."/>
            <person name="Rast P."/>
            <person name="Oberbeckmann S."/>
            <person name="Bunk B."/>
            <person name="Jeske O."/>
            <person name="Meyerdierks A."/>
            <person name="Storesund J.E."/>
            <person name="Kallscheuer N."/>
            <person name="Luecker S."/>
            <person name="Lage O.M."/>
            <person name="Pohl T."/>
            <person name="Merkel B.J."/>
            <person name="Hornburger P."/>
            <person name="Mueller R.-W."/>
            <person name="Bruemmer F."/>
            <person name="Labrenz M."/>
            <person name="Spormann A.M."/>
            <person name="Op den Camp H."/>
            <person name="Overmann J."/>
            <person name="Amann R."/>
            <person name="Jetten M.S.M."/>
            <person name="Mascher T."/>
            <person name="Medema M.H."/>
            <person name="Devos D.P."/>
            <person name="Kaster A.-K."/>
            <person name="Ovreas L."/>
            <person name="Rohde M."/>
            <person name="Galperin M.Y."/>
            <person name="Jogler C."/>
        </authorList>
    </citation>
    <scope>NUCLEOTIDE SEQUENCE [LARGE SCALE GENOMIC DNA]</scope>
    <source>
        <strain evidence="2 3">Poly30</strain>
    </source>
</reference>
<dbReference type="Pfam" id="PF12697">
    <property type="entry name" value="Abhydrolase_6"/>
    <property type="match status" value="1"/>
</dbReference>
<dbReference type="SUPFAM" id="SSF53474">
    <property type="entry name" value="alpha/beta-Hydrolases"/>
    <property type="match status" value="1"/>
</dbReference>